<dbReference type="RefSeq" id="WP_132585991.1">
    <property type="nucleotide sequence ID" value="NZ_SMAJ01000024.1"/>
</dbReference>
<keyword evidence="5" id="KW-0133">Cell shape</keyword>
<feature type="transmembrane region" description="Helical" evidence="8">
    <location>
        <begin position="39"/>
        <end position="58"/>
    </location>
</feature>
<dbReference type="GO" id="GO:0008360">
    <property type="term" value="P:regulation of cell shape"/>
    <property type="evidence" value="ECO:0007669"/>
    <property type="project" value="UniProtKB-KW"/>
</dbReference>
<keyword evidence="7 8" id="KW-0472">Membrane</keyword>
<reference evidence="9 10" key="1">
    <citation type="submission" date="2019-03" db="EMBL/GenBank/DDBJ databases">
        <title>Genomic Encyclopedia of Type Strains, Phase IV (KMG-IV): sequencing the most valuable type-strain genomes for metagenomic binning, comparative biology and taxonomic classification.</title>
        <authorList>
            <person name="Goeker M."/>
        </authorList>
    </citation>
    <scope>NUCLEOTIDE SEQUENCE [LARGE SCALE GENOMIC DNA]</scope>
    <source>
        <strain evidence="9 10">DSM 24591</strain>
    </source>
</reference>
<feature type="transmembrane region" description="Helical" evidence="8">
    <location>
        <begin position="105"/>
        <end position="122"/>
    </location>
</feature>
<evidence type="ECO:0000256" key="5">
    <source>
        <dbReference type="ARBA" id="ARBA00022960"/>
    </source>
</evidence>
<comment type="subcellular location">
    <subcellularLocation>
        <location evidence="1">Cell membrane</location>
        <topology evidence="1">Multi-pass membrane protein</topology>
    </subcellularLocation>
</comment>
<evidence type="ECO:0000313" key="10">
    <source>
        <dbReference type="Proteomes" id="UP000295525"/>
    </source>
</evidence>
<evidence type="ECO:0000313" key="9">
    <source>
        <dbReference type="EMBL" id="TCT01495.1"/>
    </source>
</evidence>
<dbReference type="PANTHER" id="PTHR37484">
    <property type="entry name" value="ROD SHAPE-DETERMINING PROTEIN MRED"/>
    <property type="match status" value="1"/>
</dbReference>
<comment type="caution">
    <text evidence="9">The sequence shown here is derived from an EMBL/GenBank/DDBJ whole genome shotgun (WGS) entry which is preliminary data.</text>
</comment>
<accession>A0A4R3LSD2</accession>
<organism evidence="9 10">
    <name type="scientific">Paralcaligenes ureilyticus</name>
    <dbReference type="NCBI Taxonomy" id="627131"/>
    <lineage>
        <taxon>Bacteria</taxon>
        <taxon>Pseudomonadati</taxon>
        <taxon>Pseudomonadota</taxon>
        <taxon>Betaproteobacteria</taxon>
        <taxon>Burkholderiales</taxon>
        <taxon>Alcaligenaceae</taxon>
        <taxon>Paralcaligenes</taxon>
    </lineage>
</organism>
<feature type="transmembrane region" description="Helical" evidence="8">
    <location>
        <begin position="134"/>
        <end position="154"/>
    </location>
</feature>
<dbReference type="OrthoDB" id="5297408at2"/>
<sequence>MVRKPDTKAVRTGVHGRTSLLSSLQPVDSAPFKQAAHPVFVWTTVLLVWLISFLPWRLWQPAPDILLLVIAFWCLNEPQRVSMLTAFIFGLFMDVHDAGLLGEKALAYTLVAYGTIILARRLQRFGAVIQAIHLLPVFVLSEAASRIIHAWLAGEWAGWQWLWSALFTVALWPVADALLHMPQRRLNETDPGSA</sequence>
<evidence type="ECO:0000256" key="3">
    <source>
        <dbReference type="ARBA" id="ARBA00022475"/>
    </source>
</evidence>
<keyword evidence="3" id="KW-1003">Cell membrane</keyword>
<dbReference type="GO" id="GO:0005886">
    <property type="term" value="C:plasma membrane"/>
    <property type="evidence" value="ECO:0007669"/>
    <property type="project" value="UniProtKB-SubCell"/>
</dbReference>
<dbReference type="NCBIfam" id="TIGR03426">
    <property type="entry name" value="shape_MreD"/>
    <property type="match status" value="1"/>
</dbReference>
<keyword evidence="6 8" id="KW-1133">Transmembrane helix</keyword>
<gene>
    <name evidence="9" type="ORF">EDC26_12431</name>
</gene>
<comment type="similarity">
    <text evidence="2">Belongs to the MreD family.</text>
</comment>
<evidence type="ECO:0000256" key="1">
    <source>
        <dbReference type="ARBA" id="ARBA00004651"/>
    </source>
</evidence>
<evidence type="ECO:0000256" key="6">
    <source>
        <dbReference type="ARBA" id="ARBA00022989"/>
    </source>
</evidence>
<feature type="transmembrane region" description="Helical" evidence="8">
    <location>
        <begin position="160"/>
        <end position="179"/>
    </location>
</feature>
<dbReference type="PIRSF" id="PIRSF018472">
    <property type="entry name" value="MreD_proteobac"/>
    <property type="match status" value="1"/>
</dbReference>
<dbReference type="AlphaFoldDB" id="A0A4R3LSD2"/>
<dbReference type="Proteomes" id="UP000295525">
    <property type="component" value="Unassembled WGS sequence"/>
</dbReference>
<evidence type="ECO:0000256" key="8">
    <source>
        <dbReference type="SAM" id="Phobius"/>
    </source>
</evidence>
<dbReference type="EMBL" id="SMAJ01000024">
    <property type="protein sequence ID" value="TCT01495.1"/>
    <property type="molecule type" value="Genomic_DNA"/>
</dbReference>
<dbReference type="Pfam" id="PF04093">
    <property type="entry name" value="MreD"/>
    <property type="match status" value="1"/>
</dbReference>
<keyword evidence="4 8" id="KW-0812">Transmembrane</keyword>
<name>A0A4R3LSD2_9BURK</name>
<evidence type="ECO:0000256" key="2">
    <source>
        <dbReference type="ARBA" id="ARBA00007776"/>
    </source>
</evidence>
<evidence type="ECO:0000256" key="4">
    <source>
        <dbReference type="ARBA" id="ARBA00022692"/>
    </source>
</evidence>
<dbReference type="PANTHER" id="PTHR37484:SF1">
    <property type="entry name" value="ROD SHAPE-DETERMINING PROTEIN MRED"/>
    <property type="match status" value="1"/>
</dbReference>
<evidence type="ECO:0000256" key="7">
    <source>
        <dbReference type="ARBA" id="ARBA00023136"/>
    </source>
</evidence>
<protein>
    <submittedName>
        <fullName evidence="9">Rod shape-determining protein MreD</fullName>
    </submittedName>
</protein>
<dbReference type="InterPro" id="IPR007227">
    <property type="entry name" value="Cell_shape_determining_MreD"/>
</dbReference>
<dbReference type="InterPro" id="IPR026034">
    <property type="entry name" value="MreD_proteobac"/>
</dbReference>
<proteinExistence type="inferred from homology"/>
<keyword evidence="10" id="KW-1185">Reference proteome</keyword>